<protein>
    <submittedName>
        <fullName evidence="1">Uncharacterized protein</fullName>
    </submittedName>
</protein>
<evidence type="ECO:0000313" key="1">
    <source>
        <dbReference type="EMBL" id="KAF3537145.1"/>
    </source>
</evidence>
<reference evidence="1" key="1">
    <citation type="submission" date="2019-12" db="EMBL/GenBank/DDBJ databases">
        <title>Genome sequencing and annotation of Brassica cretica.</title>
        <authorList>
            <person name="Studholme D.J."/>
            <person name="Sarris P."/>
        </authorList>
    </citation>
    <scope>NUCLEOTIDE SEQUENCE</scope>
    <source>
        <strain evidence="1">PFS-109/04</strain>
        <tissue evidence="1">Leaf</tissue>
    </source>
</reference>
<proteinExistence type="predicted"/>
<dbReference type="Proteomes" id="UP000712600">
    <property type="component" value="Unassembled WGS sequence"/>
</dbReference>
<dbReference type="EMBL" id="QGKX02001290">
    <property type="protein sequence ID" value="KAF3537145.1"/>
    <property type="molecule type" value="Genomic_DNA"/>
</dbReference>
<comment type="caution">
    <text evidence="1">The sequence shown here is derived from an EMBL/GenBank/DDBJ whole genome shotgun (WGS) entry which is preliminary data.</text>
</comment>
<name>A0A8S9PZZ5_BRACR</name>
<organism evidence="1 2">
    <name type="scientific">Brassica cretica</name>
    <name type="common">Mustard</name>
    <dbReference type="NCBI Taxonomy" id="69181"/>
    <lineage>
        <taxon>Eukaryota</taxon>
        <taxon>Viridiplantae</taxon>
        <taxon>Streptophyta</taxon>
        <taxon>Embryophyta</taxon>
        <taxon>Tracheophyta</taxon>
        <taxon>Spermatophyta</taxon>
        <taxon>Magnoliopsida</taxon>
        <taxon>eudicotyledons</taxon>
        <taxon>Gunneridae</taxon>
        <taxon>Pentapetalae</taxon>
        <taxon>rosids</taxon>
        <taxon>malvids</taxon>
        <taxon>Brassicales</taxon>
        <taxon>Brassicaceae</taxon>
        <taxon>Brassiceae</taxon>
        <taxon>Brassica</taxon>
    </lineage>
</organism>
<gene>
    <name evidence="1" type="ORF">F2Q69_00021959</name>
</gene>
<sequence>MSFSELTNIYGFNSGLSRVRRDTDVLPDELNDNNRKYYHMIHIMALHGAVWLLLKATLSDHLWKDKSGKMGTRGELDCTM</sequence>
<accession>A0A8S9PZZ5</accession>
<evidence type="ECO:0000313" key="2">
    <source>
        <dbReference type="Proteomes" id="UP000712600"/>
    </source>
</evidence>
<dbReference type="AlphaFoldDB" id="A0A8S9PZZ5"/>